<dbReference type="RefSeq" id="WP_234985150.1">
    <property type="nucleotide sequence ID" value="NZ_FQYW01000004.1"/>
</dbReference>
<dbReference type="GO" id="GO:0006779">
    <property type="term" value="P:porphyrin-containing compound biosynthetic process"/>
    <property type="evidence" value="ECO:0007669"/>
    <property type="project" value="InterPro"/>
</dbReference>
<gene>
    <name evidence="2" type="ORF">SAMN02745671_00404</name>
</gene>
<dbReference type="Pfam" id="PF01208">
    <property type="entry name" value="URO-D"/>
    <property type="match status" value="1"/>
</dbReference>
<evidence type="ECO:0000313" key="3">
    <source>
        <dbReference type="Proteomes" id="UP000191240"/>
    </source>
</evidence>
<dbReference type="Proteomes" id="UP000191240">
    <property type="component" value="Unassembled WGS sequence"/>
</dbReference>
<evidence type="ECO:0000259" key="1">
    <source>
        <dbReference type="Pfam" id="PF01208"/>
    </source>
</evidence>
<dbReference type="GO" id="GO:0004853">
    <property type="term" value="F:uroporphyrinogen decarboxylase activity"/>
    <property type="evidence" value="ECO:0007669"/>
    <property type="project" value="InterPro"/>
</dbReference>
<dbReference type="Gene3D" id="3.20.20.210">
    <property type="match status" value="1"/>
</dbReference>
<dbReference type="SUPFAM" id="SSF51726">
    <property type="entry name" value="UROD/MetE-like"/>
    <property type="match status" value="1"/>
</dbReference>
<dbReference type="CDD" id="cd03465">
    <property type="entry name" value="URO-D_like"/>
    <property type="match status" value="1"/>
</dbReference>
<reference evidence="2 3" key="1">
    <citation type="submission" date="2016-11" db="EMBL/GenBank/DDBJ databases">
        <authorList>
            <person name="Jaros S."/>
            <person name="Januszkiewicz K."/>
            <person name="Wedrychowicz H."/>
        </authorList>
    </citation>
    <scope>NUCLEOTIDE SEQUENCE [LARGE SCALE GENOMIC DNA]</scope>
    <source>
        <strain evidence="2 3">DSM 3074</strain>
    </source>
</reference>
<sequence>MTEWKDEMTAIERMTAYAKGEDIDRLPCVPVVGNTAARVIGVKVSDFRGNGELIAKAHIAAYKLFHYDNIRVFTDLYTQAEAMGSEVIYPEDETAYLGQPVIKLDPRLSNLDEIDKLRPADPYKDGNLPEHLKAMRIVVDAVGKEVPVGGAVTGPFTNSSFLVGAENLVRLTLKNPEAVHKLCQVSLESNLRYVDAVIDAGVTPSLTDAMSSSTVISPRLFRKFSLPYLKKLIDHIHNKGKKVTLHICGKTDGIWEDMVKAGADCLSIDNDADILKAKELVGDRVMLMGNVRPSETMLEGTVDDVRKATVEVVRKVYDSPKGFIVASGCSLPTETPFENIHEMLNTVRRIGNPFAIKDATSIVA</sequence>
<dbReference type="InterPro" id="IPR052024">
    <property type="entry name" value="Methanogen_methyltrans"/>
</dbReference>
<feature type="domain" description="Uroporphyrinogen decarboxylase (URO-D)" evidence="1">
    <location>
        <begin position="10"/>
        <end position="349"/>
    </location>
</feature>
<dbReference type="InterPro" id="IPR038071">
    <property type="entry name" value="UROD/MetE-like_sf"/>
</dbReference>
<dbReference type="PANTHER" id="PTHR47099">
    <property type="entry name" value="METHYLCOBAMIDE:COM METHYLTRANSFERASE MTBA"/>
    <property type="match status" value="1"/>
</dbReference>
<organism evidence="2 3">
    <name type="scientific">Anaerovibrio lipolyticus DSM 3074</name>
    <dbReference type="NCBI Taxonomy" id="1120997"/>
    <lineage>
        <taxon>Bacteria</taxon>
        <taxon>Bacillati</taxon>
        <taxon>Bacillota</taxon>
        <taxon>Negativicutes</taxon>
        <taxon>Selenomonadales</taxon>
        <taxon>Selenomonadaceae</taxon>
        <taxon>Anaerovibrio</taxon>
    </lineage>
</organism>
<dbReference type="EMBL" id="FQYW01000004">
    <property type="protein sequence ID" value="SHI36991.1"/>
    <property type="molecule type" value="Genomic_DNA"/>
</dbReference>
<dbReference type="InterPro" id="IPR000257">
    <property type="entry name" value="Uroporphyrinogen_deCOase"/>
</dbReference>
<proteinExistence type="predicted"/>
<dbReference type="PANTHER" id="PTHR47099:SF1">
    <property type="entry name" value="METHYLCOBAMIDE:COM METHYLTRANSFERASE MTBA"/>
    <property type="match status" value="1"/>
</dbReference>
<protein>
    <submittedName>
        <fullName evidence="2">Uroporphyrinogen decarboxylase</fullName>
    </submittedName>
</protein>
<name>A0A1M6AKN1_9FIRM</name>
<evidence type="ECO:0000313" key="2">
    <source>
        <dbReference type="EMBL" id="SHI36991.1"/>
    </source>
</evidence>
<dbReference type="AlphaFoldDB" id="A0A1M6AKN1"/>
<accession>A0A1M6AKN1</accession>